<keyword evidence="9" id="KW-0444">Lipid biosynthesis</keyword>
<evidence type="ECO:0000256" key="18">
    <source>
        <dbReference type="RuleBase" id="RU003938"/>
    </source>
</evidence>
<evidence type="ECO:0000313" key="20">
    <source>
        <dbReference type="EMBL" id="AWB69073.1"/>
    </source>
</evidence>
<keyword evidence="15 19" id="KW-0472">Membrane</keyword>
<keyword evidence="13 19" id="KW-1133">Transmembrane helix</keyword>
<keyword evidence="10 18" id="KW-0808">Transferase</keyword>
<accession>A0A2S0VY01</accession>
<comment type="subcellular location">
    <subcellularLocation>
        <location evidence="2">Cell membrane</location>
        <topology evidence="2">Multi-pass membrane protein</topology>
    </subcellularLocation>
</comment>
<comment type="catalytic activity">
    <reaction evidence="1 18">
        <text>a 1,2-diacyl-sn-glycero-3-phosphate + CTP + H(+) = a CDP-1,2-diacyl-sn-glycerol + diphosphate</text>
        <dbReference type="Rhea" id="RHEA:16229"/>
        <dbReference type="ChEBI" id="CHEBI:15378"/>
        <dbReference type="ChEBI" id="CHEBI:33019"/>
        <dbReference type="ChEBI" id="CHEBI:37563"/>
        <dbReference type="ChEBI" id="CHEBI:58332"/>
        <dbReference type="ChEBI" id="CHEBI:58608"/>
        <dbReference type="EC" id="2.7.7.41"/>
    </reaction>
</comment>
<keyword evidence="14" id="KW-0443">Lipid metabolism</keyword>
<proteinExistence type="inferred from homology"/>
<evidence type="ECO:0000256" key="2">
    <source>
        <dbReference type="ARBA" id="ARBA00004651"/>
    </source>
</evidence>
<evidence type="ECO:0000256" key="16">
    <source>
        <dbReference type="ARBA" id="ARBA00023209"/>
    </source>
</evidence>
<dbReference type="PANTHER" id="PTHR46382:SF1">
    <property type="entry name" value="PHOSPHATIDATE CYTIDYLYLTRANSFERASE"/>
    <property type="match status" value="1"/>
</dbReference>
<feature type="transmembrane region" description="Helical" evidence="19">
    <location>
        <begin position="152"/>
        <end position="173"/>
    </location>
</feature>
<evidence type="ECO:0000256" key="1">
    <source>
        <dbReference type="ARBA" id="ARBA00001698"/>
    </source>
</evidence>
<feature type="transmembrane region" description="Helical" evidence="19">
    <location>
        <begin position="27"/>
        <end position="48"/>
    </location>
</feature>
<feature type="transmembrane region" description="Helical" evidence="19">
    <location>
        <begin position="220"/>
        <end position="240"/>
    </location>
</feature>
<dbReference type="PANTHER" id="PTHR46382">
    <property type="entry name" value="PHOSPHATIDATE CYTIDYLYLTRANSFERASE"/>
    <property type="match status" value="1"/>
</dbReference>
<feature type="transmembrane region" description="Helical" evidence="19">
    <location>
        <begin position="120"/>
        <end position="140"/>
    </location>
</feature>
<sequence>MKKRILTALILLPVALVAIFEFPLWGFAAFCAFIMALGAWEWGPFIGFSKKRLRISLMALLIGIIGYLFYHFNLHQPQAFSMQSDITLYLLSASVAWWVIAAGFVLSYPKTSSFWRQKAFLKMVFGFLTLVPTWVAATLIRSTNYADDAKFGAWLLLFAMALVWAADIGAYFAGKAYGKRKLMPNVSPGKTIEGMLGGMIAAFAVVFLVAQTPLLAAFNIAQMALLSFAVVISSVLGDLLESMLKRQAGIKDSGTILPGHGGILDRIDSLTAALPIFAFLFYFVI</sequence>
<dbReference type="PROSITE" id="PS01315">
    <property type="entry name" value="CDS"/>
    <property type="match status" value="1"/>
</dbReference>
<keyword evidence="17" id="KW-1208">Phospholipid metabolism</keyword>
<keyword evidence="21" id="KW-1185">Reference proteome</keyword>
<dbReference type="AlphaFoldDB" id="A0A2S0VY01"/>
<evidence type="ECO:0000256" key="4">
    <source>
        <dbReference type="ARBA" id="ARBA00005189"/>
    </source>
</evidence>
<evidence type="ECO:0000256" key="12">
    <source>
        <dbReference type="ARBA" id="ARBA00022695"/>
    </source>
</evidence>
<evidence type="ECO:0000256" key="8">
    <source>
        <dbReference type="ARBA" id="ARBA00022475"/>
    </source>
</evidence>
<evidence type="ECO:0000256" key="11">
    <source>
        <dbReference type="ARBA" id="ARBA00022692"/>
    </source>
</evidence>
<feature type="transmembrane region" description="Helical" evidence="19">
    <location>
        <begin position="194"/>
        <end position="214"/>
    </location>
</feature>
<evidence type="ECO:0000256" key="3">
    <source>
        <dbReference type="ARBA" id="ARBA00005119"/>
    </source>
</evidence>
<comment type="similarity">
    <text evidence="5 18">Belongs to the CDS family.</text>
</comment>
<evidence type="ECO:0000256" key="6">
    <source>
        <dbReference type="ARBA" id="ARBA00012487"/>
    </source>
</evidence>
<organism evidence="20 21">
    <name type="scientific">Saccharobesus litoralis</name>
    <dbReference type="NCBI Taxonomy" id="2172099"/>
    <lineage>
        <taxon>Bacteria</taxon>
        <taxon>Pseudomonadati</taxon>
        <taxon>Pseudomonadota</taxon>
        <taxon>Gammaproteobacteria</taxon>
        <taxon>Alteromonadales</taxon>
        <taxon>Alteromonadaceae</taxon>
        <taxon>Saccharobesus</taxon>
    </lineage>
</organism>
<dbReference type="UniPathway" id="UPA00557">
    <property type="reaction ID" value="UER00614"/>
</dbReference>
<protein>
    <recommendedName>
        <fullName evidence="7 18">Phosphatidate cytidylyltransferase</fullName>
        <ecNumber evidence="6 18">2.7.7.41</ecNumber>
    </recommendedName>
</protein>
<evidence type="ECO:0000313" key="21">
    <source>
        <dbReference type="Proteomes" id="UP000244441"/>
    </source>
</evidence>
<keyword evidence="11 18" id="KW-0812">Transmembrane</keyword>
<evidence type="ECO:0000256" key="13">
    <source>
        <dbReference type="ARBA" id="ARBA00022989"/>
    </source>
</evidence>
<dbReference type="Pfam" id="PF01148">
    <property type="entry name" value="CTP_transf_1"/>
    <property type="match status" value="1"/>
</dbReference>
<comment type="pathway">
    <text evidence="4">Lipid metabolism.</text>
</comment>
<dbReference type="EC" id="2.7.7.41" evidence="6 18"/>
<dbReference type="InterPro" id="IPR000374">
    <property type="entry name" value="PC_trans"/>
</dbReference>
<keyword evidence="8" id="KW-1003">Cell membrane</keyword>
<comment type="pathway">
    <text evidence="3 18">Phospholipid metabolism; CDP-diacylglycerol biosynthesis; CDP-diacylglycerol from sn-glycerol 3-phosphate: step 3/3.</text>
</comment>
<gene>
    <name evidence="20" type="ORF">C2869_17745</name>
</gene>
<name>A0A2S0VY01_9ALTE</name>
<evidence type="ECO:0000256" key="14">
    <source>
        <dbReference type="ARBA" id="ARBA00023098"/>
    </source>
</evidence>
<evidence type="ECO:0000256" key="15">
    <source>
        <dbReference type="ARBA" id="ARBA00023136"/>
    </source>
</evidence>
<dbReference type="KEGG" id="cate:C2869_17745"/>
<dbReference type="OrthoDB" id="9799199at2"/>
<reference evidence="20 21" key="1">
    <citation type="submission" date="2018-01" db="EMBL/GenBank/DDBJ databases">
        <title>Genome sequence of a Cantenovulum-like bacteria.</title>
        <authorList>
            <person name="Tan W.R."/>
            <person name="Lau N.-S."/>
            <person name="Go F."/>
            <person name="Amirul A.-A.A."/>
        </authorList>
    </citation>
    <scope>NUCLEOTIDE SEQUENCE [LARGE SCALE GENOMIC DNA]</scope>
    <source>
        <strain evidence="20 21">CCB-QB4</strain>
    </source>
</reference>
<dbReference type="GO" id="GO:0005886">
    <property type="term" value="C:plasma membrane"/>
    <property type="evidence" value="ECO:0007669"/>
    <property type="project" value="UniProtKB-SubCell"/>
</dbReference>
<dbReference type="Proteomes" id="UP000244441">
    <property type="component" value="Chromosome"/>
</dbReference>
<evidence type="ECO:0000256" key="10">
    <source>
        <dbReference type="ARBA" id="ARBA00022679"/>
    </source>
</evidence>
<evidence type="ECO:0000256" key="17">
    <source>
        <dbReference type="ARBA" id="ARBA00023264"/>
    </source>
</evidence>
<dbReference type="GO" id="GO:0016024">
    <property type="term" value="P:CDP-diacylglycerol biosynthetic process"/>
    <property type="evidence" value="ECO:0007669"/>
    <property type="project" value="UniProtKB-UniPathway"/>
</dbReference>
<evidence type="ECO:0000256" key="7">
    <source>
        <dbReference type="ARBA" id="ARBA00019373"/>
    </source>
</evidence>
<evidence type="ECO:0000256" key="9">
    <source>
        <dbReference type="ARBA" id="ARBA00022516"/>
    </source>
</evidence>
<evidence type="ECO:0000256" key="5">
    <source>
        <dbReference type="ARBA" id="ARBA00010185"/>
    </source>
</evidence>
<keyword evidence="16" id="KW-0594">Phospholipid biosynthesis</keyword>
<feature type="transmembrane region" description="Helical" evidence="19">
    <location>
        <begin position="86"/>
        <end position="108"/>
    </location>
</feature>
<keyword evidence="12 18" id="KW-0548">Nucleotidyltransferase</keyword>
<feature type="transmembrane region" description="Helical" evidence="19">
    <location>
        <begin position="55"/>
        <end position="74"/>
    </location>
</feature>
<dbReference type="GO" id="GO:0004605">
    <property type="term" value="F:phosphatidate cytidylyltransferase activity"/>
    <property type="evidence" value="ECO:0007669"/>
    <property type="project" value="UniProtKB-EC"/>
</dbReference>
<evidence type="ECO:0000256" key="19">
    <source>
        <dbReference type="SAM" id="Phobius"/>
    </source>
</evidence>
<dbReference type="EMBL" id="CP026604">
    <property type="protein sequence ID" value="AWB69073.1"/>
    <property type="molecule type" value="Genomic_DNA"/>
</dbReference>